<sequence length="268" mass="31768">MENSSAKPIWAPFHVPRQDLSWQTEKECLKNCACPRCNGKLRSRLFFITHWSSQKYDTKTLAQTYEDRLSGWLRPRFWRLFRKSRVNVIGCMSEFSDYFSRTKVYVYSSLVLLPRDVEWSQPWVRMLISADQGLHYTFDGDVSFHEWAVVSSCPMGPNDPLLSCVRFYWAALRQLYWSDETDNKQRSEVVKEPYGDRDRFRERMVSTFTGLDKAFFSSWPDWNGLQRFAQDHLHAEWVPGKGKHSVCSLEPIYIDPRLHDTSRRKLNK</sequence>
<organism evidence="1 2">
    <name type="scientific">Fusarium oxysporum f. sp. lycopersici (strain 4287 / CBS 123668 / FGSC 9935 / NRRL 34936)</name>
    <name type="common">Fusarium vascular wilt of tomato</name>
    <dbReference type="NCBI Taxonomy" id="426428"/>
    <lineage>
        <taxon>Eukaryota</taxon>
        <taxon>Fungi</taxon>
        <taxon>Dikarya</taxon>
        <taxon>Ascomycota</taxon>
        <taxon>Pezizomycotina</taxon>
        <taxon>Sordariomycetes</taxon>
        <taxon>Hypocreomycetidae</taxon>
        <taxon>Hypocreales</taxon>
        <taxon>Nectriaceae</taxon>
        <taxon>Fusarium</taxon>
        <taxon>Fusarium oxysporum species complex</taxon>
    </lineage>
</organism>
<dbReference type="AlphaFoldDB" id="A0A0J9W171"/>
<evidence type="ECO:0000313" key="1">
    <source>
        <dbReference type="EMBL" id="KNB16783.1"/>
    </source>
</evidence>
<dbReference type="RefSeq" id="XP_018254829.1">
    <property type="nucleotide sequence ID" value="XM_018402155.1"/>
</dbReference>
<reference evidence="1" key="2">
    <citation type="journal article" date="2010" name="Nature">
        <title>Comparative genomics reveals mobile pathogenicity chromosomes in Fusarium.</title>
        <authorList>
            <person name="Ma L.J."/>
            <person name="van der Does H.C."/>
            <person name="Borkovich K.A."/>
            <person name="Coleman J.J."/>
            <person name="Daboussi M.J."/>
            <person name="Di Pietro A."/>
            <person name="Dufresne M."/>
            <person name="Freitag M."/>
            <person name="Grabherr M."/>
            <person name="Henrissat B."/>
            <person name="Houterman P.M."/>
            <person name="Kang S."/>
            <person name="Shim W.B."/>
            <person name="Woloshuk C."/>
            <person name="Xie X."/>
            <person name="Xu J.R."/>
            <person name="Antoniw J."/>
            <person name="Baker S.E."/>
            <person name="Bluhm B.H."/>
            <person name="Breakspear A."/>
            <person name="Brown D.W."/>
            <person name="Butchko R.A."/>
            <person name="Chapman S."/>
            <person name="Coulson R."/>
            <person name="Coutinho P.M."/>
            <person name="Danchin E.G."/>
            <person name="Diener A."/>
            <person name="Gale L.R."/>
            <person name="Gardiner D.M."/>
            <person name="Goff S."/>
            <person name="Hammond-Kosack K.E."/>
            <person name="Hilburn K."/>
            <person name="Hua-Van A."/>
            <person name="Jonkers W."/>
            <person name="Kazan K."/>
            <person name="Kodira C.D."/>
            <person name="Koehrsen M."/>
            <person name="Kumar L."/>
            <person name="Lee Y.H."/>
            <person name="Li L."/>
            <person name="Manners J.M."/>
            <person name="Miranda-Saavedra D."/>
            <person name="Mukherjee M."/>
            <person name="Park G."/>
            <person name="Park J."/>
            <person name="Park S.Y."/>
            <person name="Proctor R.H."/>
            <person name="Regev A."/>
            <person name="Ruiz-Roldan M.C."/>
            <person name="Sain D."/>
            <person name="Sakthikumar S."/>
            <person name="Sykes S."/>
            <person name="Schwartz D.C."/>
            <person name="Turgeon B.G."/>
            <person name="Wapinski I."/>
            <person name="Yoder O."/>
            <person name="Young S."/>
            <person name="Zeng Q."/>
            <person name="Zhou S."/>
            <person name="Galagan J."/>
            <person name="Cuomo C.A."/>
            <person name="Kistler H.C."/>
            <person name="Rep M."/>
        </authorList>
    </citation>
    <scope>NUCLEOTIDE SEQUENCE [LARGE SCALE GENOMIC DNA]</scope>
    <source>
        <strain evidence="1">4287</strain>
    </source>
</reference>
<dbReference type="Proteomes" id="UP000009097">
    <property type="component" value="Unassembled WGS sequence"/>
</dbReference>
<protein>
    <submittedName>
        <fullName evidence="1">Uncharacterized protein</fullName>
    </submittedName>
</protein>
<reference evidence="1" key="1">
    <citation type="submission" date="2007-04" db="EMBL/GenBank/DDBJ databases">
        <authorList>
            <consortium name="The Broad Institute Genome Sequencing Platform"/>
            <person name="Birren B."/>
            <person name="Lander E."/>
            <person name="Galagan J."/>
            <person name="Nusbaum C."/>
            <person name="Devon K."/>
            <person name="Ma L.-J."/>
            <person name="Jaffe D."/>
            <person name="Butler J."/>
            <person name="Alvarez P."/>
            <person name="Gnerre S."/>
            <person name="Grabherr M."/>
            <person name="Kleber M."/>
            <person name="Mauceli E."/>
            <person name="Brockman W."/>
            <person name="MacCallum I.A."/>
            <person name="Young S."/>
            <person name="LaButti K."/>
            <person name="DeCaprio D."/>
            <person name="Crawford M."/>
            <person name="Koehrsen M."/>
            <person name="Engels R."/>
            <person name="Montgomery P."/>
            <person name="Pearson M."/>
            <person name="Howarth C."/>
            <person name="Larson L."/>
            <person name="White J."/>
            <person name="O'Leary S."/>
            <person name="Kodira C."/>
            <person name="Zeng Q."/>
            <person name="Yandava C."/>
            <person name="Alvarado L."/>
            <person name="Kistler C."/>
            <person name="Shim W.-B."/>
            <person name="Kang S."/>
            <person name="Woloshuk C."/>
        </authorList>
    </citation>
    <scope>NUCLEOTIDE SEQUENCE</scope>
    <source>
        <strain evidence="1">4287</strain>
    </source>
</reference>
<dbReference type="GeneID" id="28962501"/>
<proteinExistence type="predicted"/>
<dbReference type="RefSeq" id="XP_018254828.1">
    <property type="nucleotide sequence ID" value="XM_018402154.1"/>
</dbReference>
<dbReference type="EMBL" id="DS231720">
    <property type="protein sequence ID" value="KNB16784.1"/>
    <property type="molecule type" value="Genomic_DNA"/>
</dbReference>
<name>A0A0J9W171_FUSO4</name>
<accession>A0A0J9W171</accession>
<gene>
    <name evidence="1" type="ORF">FOXG_21795</name>
</gene>
<dbReference type="OrthoDB" id="10273539at2759"/>
<dbReference type="EMBL" id="DS231720">
    <property type="protein sequence ID" value="KNB16783.1"/>
    <property type="molecule type" value="Genomic_DNA"/>
</dbReference>
<dbReference type="VEuPathDB" id="FungiDB:FOXG_21795"/>
<evidence type="ECO:0000313" key="2">
    <source>
        <dbReference type="Proteomes" id="UP000009097"/>
    </source>
</evidence>
<dbReference type="KEGG" id="fox:FOXG_21795"/>